<feature type="chain" id="PRO_5042523657" evidence="1">
    <location>
        <begin position="22"/>
        <end position="208"/>
    </location>
</feature>
<proteinExistence type="predicted"/>
<sequence length="208" mass="23320">MMLRFASYAGLFSVFIQTCIALKNSIVSIPYELKYLLPPPFHGSLFHSFVNGTNTSDASTNEILQFATKTPFISYDDEFLALLGQNPVIELVEEGPGNFAGEAGVWVSDRNEVWYTIWINDGPTHVEILDLNPKTIRNLTSPKPLENPNGGFNHQSCMYFTCLRNDTRDWPGGVVSVDPETGHVETVLNSYFNLKFNSIHDVAWVTQP</sequence>
<keyword evidence="3" id="KW-1185">Reference proteome</keyword>
<dbReference type="PANTHER" id="PTHR47064:SF2">
    <property type="entry name" value="SMP-30_GLUCONOLACTONASE_LRE-LIKE REGION DOMAIN-CONTAINING PROTEIN-RELATED"/>
    <property type="match status" value="1"/>
</dbReference>
<keyword evidence="1" id="KW-0732">Signal</keyword>
<evidence type="ECO:0000313" key="3">
    <source>
        <dbReference type="Proteomes" id="UP001224890"/>
    </source>
</evidence>
<dbReference type="GeneID" id="85456398"/>
<dbReference type="SUPFAM" id="SSF63829">
    <property type="entry name" value="Calcium-dependent phosphotriesterase"/>
    <property type="match status" value="1"/>
</dbReference>
<dbReference type="RefSeq" id="XP_060434262.1">
    <property type="nucleotide sequence ID" value="XM_060571872.1"/>
</dbReference>
<evidence type="ECO:0000313" key="2">
    <source>
        <dbReference type="EMBL" id="KAK1690567.1"/>
    </source>
</evidence>
<protein>
    <submittedName>
        <fullName evidence="2">Uncharacterized protein</fullName>
    </submittedName>
</protein>
<feature type="signal peptide" evidence="1">
    <location>
        <begin position="1"/>
        <end position="21"/>
    </location>
</feature>
<comment type="caution">
    <text evidence="2">The sequence shown here is derived from an EMBL/GenBank/DDBJ whole genome shotgun (WGS) entry which is preliminary data.</text>
</comment>
<dbReference type="EMBL" id="JAHMHR010000006">
    <property type="protein sequence ID" value="KAK1690567.1"/>
    <property type="molecule type" value="Genomic_DNA"/>
</dbReference>
<dbReference type="AlphaFoldDB" id="A0AAJ0F2K0"/>
<dbReference type="PANTHER" id="PTHR47064">
    <property type="entry name" value="PUTATIVE (AFU_ORTHOLOGUE AFUA_1G08990)-RELATED"/>
    <property type="match status" value="1"/>
</dbReference>
<organism evidence="2 3">
    <name type="scientific">Colletotrichum godetiae</name>
    <dbReference type="NCBI Taxonomy" id="1209918"/>
    <lineage>
        <taxon>Eukaryota</taxon>
        <taxon>Fungi</taxon>
        <taxon>Dikarya</taxon>
        <taxon>Ascomycota</taxon>
        <taxon>Pezizomycotina</taxon>
        <taxon>Sordariomycetes</taxon>
        <taxon>Hypocreomycetidae</taxon>
        <taxon>Glomerellales</taxon>
        <taxon>Glomerellaceae</taxon>
        <taxon>Colletotrichum</taxon>
        <taxon>Colletotrichum acutatum species complex</taxon>
    </lineage>
</organism>
<gene>
    <name evidence="2" type="ORF">BDP55DRAFT_628221</name>
</gene>
<evidence type="ECO:0000256" key="1">
    <source>
        <dbReference type="SAM" id="SignalP"/>
    </source>
</evidence>
<name>A0AAJ0F2K0_9PEZI</name>
<reference evidence="2" key="1">
    <citation type="submission" date="2021-06" db="EMBL/GenBank/DDBJ databases">
        <title>Comparative genomics, transcriptomics and evolutionary studies reveal genomic signatures of adaptation to plant cell wall in hemibiotrophic fungi.</title>
        <authorList>
            <consortium name="DOE Joint Genome Institute"/>
            <person name="Baroncelli R."/>
            <person name="Diaz J.F."/>
            <person name="Benocci T."/>
            <person name="Peng M."/>
            <person name="Battaglia E."/>
            <person name="Haridas S."/>
            <person name="Andreopoulos W."/>
            <person name="Labutti K."/>
            <person name="Pangilinan J."/>
            <person name="Floch G.L."/>
            <person name="Makela M.R."/>
            <person name="Henrissat B."/>
            <person name="Grigoriev I.V."/>
            <person name="Crouch J.A."/>
            <person name="De Vries R.P."/>
            <person name="Sukno S.A."/>
            <person name="Thon M.R."/>
        </authorList>
    </citation>
    <scope>NUCLEOTIDE SEQUENCE</scope>
    <source>
        <strain evidence="2">CBS 193.32</strain>
    </source>
</reference>
<dbReference type="InterPro" id="IPR052988">
    <property type="entry name" value="Oryzine_lactonohydrolase"/>
</dbReference>
<accession>A0AAJ0F2K0</accession>
<dbReference type="Proteomes" id="UP001224890">
    <property type="component" value="Unassembled WGS sequence"/>
</dbReference>